<gene>
    <name evidence="1" type="primary">orf14</name>
</gene>
<dbReference type="EMBL" id="MK551184">
    <property type="protein sequence ID" value="QCH03206.1"/>
    <property type="molecule type" value="Genomic_DNA"/>
</dbReference>
<evidence type="ECO:0000313" key="1">
    <source>
        <dbReference type="EMBL" id="QCH03206.1"/>
    </source>
</evidence>
<dbReference type="AlphaFoldDB" id="A0A4D6U7H5"/>
<organism evidence="1">
    <name type="scientific">Plesiomonas shigelloides</name>
    <name type="common">Aeromonas shigelloides</name>
    <dbReference type="NCBI Taxonomy" id="703"/>
    <lineage>
        <taxon>Bacteria</taxon>
        <taxon>Pseudomonadati</taxon>
        <taxon>Pseudomonadota</taxon>
        <taxon>Gammaproteobacteria</taxon>
        <taxon>Enterobacterales</taxon>
        <taxon>Enterobacteriaceae</taxon>
        <taxon>Plesiomonas</taxon>
    </lineage>
</organism>
<name>A0A4D6U7H5_PLESH</name>
<protein>
    <submittedName>
        <fullName evidence="1">Uncharacterized protein</fullName>
    </submittedName>
</protein>
<proteinExistence type="predicted"/>
<sequence>MTDIIPATRQPQIFVKLTPQLSSILNLIDRIKIININ</sequence>
<reference evidence="1" key="1">
    <citation type="journal article" date="2019" name="Front. Microbiol.">
        <title>O-Antigen Gene Clusters of Plesiomonas shigelloides Serogroups and Its Application in Development of a Molecular Serotyping Scheme.</title>
        <authorList>
            <person name="Xi D."/>
            <person name="Wang X."/>
            <person name="Ning K."/>
            <person name="Liu Q."/>
            <person name="Jing F."/>
            <person name="Guo X."/>
            <person name="Cao B."/>
        </authorList>
    </citation>
    <scope>NUCLEOTIDE SEQUENCE</scope>
    <source>
        <strain evidence="1">O26H1a1c</strain>
    </source>
</reference>
<accession>A0A4D6U7H5</accession>